<dbReference type="GO" id="GO:0046872">
    <property type="term" value="F:metal ion binding"/>
    <property type="evidence" value="ECO:0007669"/>
    <property type="project" value="UniProtKB-KW"/>
</dbReference>
<evidence type="ECO:0000313" key="4">
    <source>
        <dbReference type="Proteomes" id="UP000051451"/>
    </source>
</evidence>
<dbReference type="InterPro" id="IPR018146">
    <property type="entry name" value="Glyoxalase_1_CS"/>
</dbReference>
<name>A0A0R1VL54_9LACO</name>
<dbReference type="PROSITE" id="PS51819">
    <property type="entry name" value="VOC"/>
    <property type="match status" value="2"/>
</dbReference>
<dbReference type="AlphaFoldDB" id="A0A0R1VL54"/>
<comment type="caution">
    <text evidence="3">The sequence shown here is derived from an EMBL/GenBank/DDBJ whole genome shotgun (WGS) entry which is preliminary data.</text>
</comment>
<dbReference type="InterPro" id="IPR037523">
    <property type="entry name" value="VOC_core"/>
</dbReference>
<organism evidence="3 4">
    <name type="scientific">Liquorilactobacillus ghanensis DSM 18630</name>
    <dbReference type="NCBI Taxonomy" id="1423750"/>
    <lineage>
        <taxon>Bacteria</taxon>
        <taxon>Bacillati</taxon>
        <taxon>Bacillota</taxon>
        <taxon>Bacilli</taxon>
        <taxon>Lactobacillales</taxon>
        <taxon>Lactobacillaceae</taxon>
        <taxon>Liquorilactobacillus</taxon>
    </lineage>
</organism>
<dbReference type="PROSITE" id="PS00934">
    <property type="entry name" value="GLYOXALASE_I_1"/>
    <property type="match status" value="1"/>
</dbReference>
<dbReference type="SUPFAM" id="SSF54593">
    <property type="entry name" value="Glyoxalase/Bleomycin resistance protein/Dihydroxybiphenyl dioxygenase"/>
    <property type="match status" value="2"/>
</dbReference>
<keyword evidence="3" id="KW-0223">Dioxygenase</keyword>
<dbReference type="GO" id="GO:0051213">
    <property type="term" value="F:dioxygenase activity"/>
    <property type="evidence" value="ECO:0007669"/>
    <property type="project" value="UniProtKB-KW"/>
</dbReference>
<dbReference type="PANTHER" id="PTHR43279">
    <property type="entry name" value="CATECHOL-2,3-DIOXYGENASE"/>
    <property type="match status" value="1"/>
</dbReference>
<dbReference type="Gene3D" id="3.10.180.10">
    <property type="entry name" value="2,3-Dihydroxybiphenyl 1,2-Dioxygenase, domain 1"/>
    <property type="match status" value="2"/>
</dbReference>
<gene>
    <name evidence="3" type="ORF">FC89_GL000895</name>
</gene>
<protein>
    <submittedName>
        <fullName evidence="3">Catechol-2,3-dioxygenase subunit</fullName>
    </submittedName>
</protein>
<accession>A0A0R1VL54</accession>
<evidence type="ECO:0000259" key="2">
    <source>
        <dbReference type="PROSITE" id="PS51819"/>
    </source>
</evidence>
<feature type="domain" description="VOC" evidence="2">
    <location>
        <begin position="18"/>
        <end position="135"/>
    </location>
</feature>
<dbReference type="PATRIC" id="fig|1423750.3.peg.919"/>
<dbReference type="InterPro" id="IPR029068">
    <property type="entry name" value="Glyas_Bleomycin-R_OHBP_Dase"/>
</dbReference>
<dbReference type="STRING" id="1423750.FC89_GL000895"/>
<dbReference type="EMBL" id="AZGB01000016">
    <property type="protein sequence ID" value="KRM06029.1"/>
    <property type="molecule type" value="Genomic_DNA"/>
</dbReference>
<sequence>MTKMTVVIPNFQLAAETQPGTVALKVNNLDAQTKFYRDVIGLEVYEQNSMQSILGAHGSRLPLLILRRVASPLPLTPKTGLYHVAFLLPTRKDLGNALIHYLTEQAPLIGASDHGYSEALYLTDPEGNGIEVYRDKPRNQWDIRPDGEIPGITIEMDAQGVVDAADRQWQGFPTGTKVGHVHLKVAGLKATEEFYTDVLGLSLKTSFGKSAKFFASGGYHHHIAGNIWTGRDLPASDSHDLGLAYYTFWTQTDEELERIKNNLEKLQQPFAVLPKQEISLTDPSGIKLRFEKIPQN</sequence>
<proteinExistence type="predicted"/>
<feature type="domain" description="VOC" evidence="2">
    <location>
        <begin position="177"/>
        <end position="296"/>
    </location>
</feature>
<evidence type="ECO:0000256" key="1">
    <source>
        <dbReference type="ARBA" id="ARBA00022723"/>
    </source>
</evidence>
<keyword evidence="1" id="KW-0479">Metal-binding</keyword>
<keyword evidence="4" id="KW-1185">Reference proteome</keyword>
<dbReference type="CDD" id="cd07255">
    <property type="entry name" value="VOC_BsCatE_like_N"/>
    <property type="match status" value="1"/>
</dbReference>
<dbReference type="GO" id="GO:0004462">
    <property type="term" value="F:lactoylglutathione lyase activity"/>
    <property type="evidence" value="ECO:0007669"/>
    <property type="project" value="InterPro"/>
</dbReference>
<dbReference type="CDD" id="cd16359">
    <property type="entry name" value="VOC_BsCatE_like_C"/>
    <property type="match status" value="1"/>
</dbReference>
<dbReference type="InterPro" id="IPR004360">
    <property type="entry name" value="Glyas_Fos-R_dOase_dom"/>
</dbReference>
<keyword evidence="3" id="KW-0560">Oxidoreductase</keyword>
<reference evidence="3 4" key="1">
    <citation type="journal article" date="2015" name="Genome Announc.">
        <title>Expanding the biotechnology potential of lactobacilli through comparative genomics of 213 strains and associated genera.</title>
        <authorList>
            <person name="Sun Z."/>
            <person name="Harris H.M."/>
            <person name="McCann A."/>
            <person name="Guo C."/>
            <person name="Argimon S."/>
            <person name="Zhang W."/>
            <person name="Yang X."/>
            <person name="Jeffery I.B."/>
            <person name="Cooney J.C."/>
            <person name="Kagawa T.F."/>
            <person name="Liu W."/>
            <person name="Song Y."/>
            <person name="Salvetti E."/>
            <person name="Wrobel A."/>
            <person name="Rasinkangas P."/>
            <person name="Parkhill J."/>
            <person name="Rea M.C."/>
            <person name="O'Sullivan O."/>
            <person name="Ritari J."/>
            <person name="Douillard F.P."/>
            <person name="Paul Ross R."/>
            <person name="Yang R."/>
            <person name="Briner A.E."/>
            <person name="Felis G.E."/>
            <person name="de Vos W.M."/>
            <person name="Barrangou R."/>
            <person name="Klaenhammer T.R."/>
            <person name="Caufield P.W."/>
            <person name="Cui Y."/>
            <person name="Zhang H."/>
            <person name="O'Toole P.W."/>
        </authorList>
    </citation>
    <scope>NUCLEOTIDE SEQUENCE [LARGE SCALE GENOMIC DNA]</scope>
    <source>
        <strain evidence="3 4">DSM 18630</strain>
    </source>
</reference>
<dbReference type="Proteomes" id="UP000051451">
    <property type="component" value="Unassembled WGS sequence"/>
</dbReference>
<dbReference type="Pfam" id="PF00903">
    <property type="entry name" value="Glyoxalase"/>
    <property type="match status" value="2"/>
</dbReference>
<evidence type="ECO:0000313" key="3">
    <source>
        <dbReference type="EMBL" id="KRM06029.1"/>
    </source>
</evidence>
<dbReference type="PANTHER" id="PTHR43279:SF1">
    <property type="entry name" value="CATECHOL-2,3-DIOXYGENASE"/>
    <property type="match status" value="1"/>
</dbReference>